<evidence type="ECO:0000313" key="1">
    <source>
        <dbReference type="EMBL" id="KAH3885436.1"/>
    </source>
</evidence>
<evidence type="ECO:0000313" key="2">
    <source>
        <dbReference type="Proteomes" id="UP000828390"/>
    </source>
</evidence>
<gene>
    <name evidence="1" type="ORF">DPMN_009430</name>
</gene>
<reference evidence="1" key="1">
    <citation type="journal article" date="2019" name="bioRxiv">
        <title>The Genome of the Zebra Mussel, Dreissena polymorpha: A Resource for Invasive Species Research.</title>
        <authorList>
            <person name="McCartney M.A."/>
            <person name="Auch B."/>
            <person name="Kono T."/>
            <person name="Mallez S."/>
            <person name="Zhang Y."/>
            <person name="Obille A."/>
            <person name="Becker A."/>
            <person name="Abrahante J.E."/>
            <person name="Garbe J."/>
            <person name="Badalamenti J.P."/>
            <person name="Herman A."/>
            <person name="Mangelson H."/>
            <person name="Liachko I."/>
            <person name="Sullivan S."/>
            <person name="Sone E.D."/>
            <person name="Koren S."/>
            <person name="Silverstein K.A.T."/>
            <person name="Beckman K.B."/>
            <person name="Gohl D.M."/>
        </authorList>
    </citation>
    <scope>NUCLEOTIDE SEQUENCE</scope>
    <source>
        <strain evidence="1">Duluth1</strain>
        <tissue evidence="1">Whole animal</tissue>
    </source>
</reference>
<proteinExistence type="predicted"/>
<reference evidence="1" key="2">
    <citation type="submission" date="2020-11" db="EMBL/GenBank/DDBJ databases">
        <authorList>
            <person name="McCartney M.A."/>
            <person name="Auch B."/>
            <person name="Kono T."/>
            <person name="Mallez S."/>
            <person name="Becker A."/>
            <person name="Gohl D.M."/>
            <person name="Silverstein K.A.T."/>
            <person name="Koren S."/>
            <person name="Bechman K.B."/>
            <person name="Herman A."/>
            <person name="Abrahante J.E."/>
            <person name="Garbe J."/>
        </authorList>
    </citation>
    <scope>NUCLEOTIDE SEQUENCE</scope>
    <source>
        <strain evidence="1">Duluth1</strain>
        <tissue evidence="1">Whole animal</tissue>
    </source>
</reference>
<keyword evidence="2" id="KW-1185">Reference proteome</keyword>
<organism evidence="1 2">
    <name type="scientific">Dreissena polymorpha</name>
    <name type="common">Zebra mussel</name>
    <name type="synonym">Mytilus polymorpha</name>
    <dbReference type="NCBI Taxonomy" id="45954"/>
    <lineage>
        <taxon>Eukaryota</taxon>
        <taxon>Metazoa</taxon>
        <taxon>Spiralia</taxon>
        <taxon>Lophotrochozoa</taxon>
        <taxon>Mollusca</taxon>
        <taxon>Bivalvia</taxon>
        <taxon>Autobranchia</taxon>
        <taxon>Heteroconchia</taxon>
        <taxon>Euheterodonta</taxon>
        <taxon>Imparidentia</taxon>
        <taxon>Neoheterodontei</taxon>
        <taxon>Myida</taxon>
        <taxon>Dreissenoidea</taxon>
        <taxon>Dreissenidae</taxon>
        <taxon>Dreissena</taxon>
    </lineage>
</organism>
<name>A0A9D4RY25_DREPO</name>
<accession>A0A9D4RY25</accession>
<protein>
    <submittedName>
        <fullName evidence="1">Uncharacterized protein</fullName>
    </submittedName>
</protein>
<dbReference type="EMBL" id="JAIWYP010000001">
    <property type="protein sequence ID" value="KAH3885436.1"/>
    <property type="molecule type" value="Genomic_DNA"/>
</dbReference>
<comment type="caution">
    <text evidence="1">The sequence shown here is derived from an EMBL/GenBank/DDBJ whole genome shotgun (WGS) entry which is preliminary data.</text>
</comment>
<dbReference type="Proteomes" id="UP000828390">
    <property type="component" value="Unassembled WGS sequence"/>
</dbReference>
<dbReference type="AlphaFoldDB" id="A0A9D4RY25"/>
<sequence length="90" mass="10121">MSDRPSQPNIINFSNDDIIRISNVLKQSYRSQIYDIVSSIVNGVVGCLNTEIVALKSEILTLRNQVNQLESGVLDIEASIDRQNQCSRRN</sequence>